<sequence length="116" mass="12608">MSSVNVSELMRILSAELRQLAEATENLHDVVFAEGEIKGEGIRVVQSIDRTQQTLENLADFMSVLGEDMSENLAVAMENALAQVRLADLKRRLNMDGSSPLNDNAGSDAGDLELFG</sequence>
<dbReference type="EMBL" id="FWXR01000011">
    <property type="protein sequence ID" value="SMC87972.1"/>
    <property type="molecule type" value="Genomic_DNA"/>
</dbReference>
<organism evidence="2 3">
    <name type="scientific">Fulvimarina manganoxydans</name>
    <dbReference type="NCBI Taxonomy" id="937218"/>
    <lineage>
        <taxon>Bacteria</taxon>
        <taxon>Pseudomonadati</taxon>
        <taxon>Pseudomonadota</taxon>
        <taxon>Alphaproteobacteria</taxon>
        <taxon>Hyphomicrobiales</taxon>
        <taxon>Aurantimonadaceae</taxon>
        <taxon>Fulvimarina</taxon>
    </lineage>
</organism>
<evidence type="ECO:0000313" key="2">
    <source>
        <dbReference type="EMBL" id="SMC87972.1"/>
    </source>
</evidence>
<dbReference type="STRING" id="937218.SAMN06297251_11193"/>
<reference evidence="2 3" key="1">
    <citation type="submission" date="2017-04" db="EMBL/GenBank/DDBJ databases">
        <authorList>
            <person name="Afonso C.L."/>
            <person name="Miller P.J."/>
            <person name="Scott M.A."/>
            <person name="Spackman E."/>
            <person name="Goraichik I."/>
            <person name="Dimitrov K.M."/>
            <person name="Suarez D.L."/>
            <person name="Swayne D.E."/>
        </authorList>
    </citation>
    <scope>NUCLEOTIDE SEQUENCE [LARGE SCALE GENOMIC DNA]</scope>
    <source>
        <strain evidence="2 3">CGMCC 1.10972</strain>
    </source>
</reference>
<evidence type="ECO:0000256" key="1">
    <source>
        <dbReference type="SAM" id="MobiDB-lite"/>
    </source>
</evidence>
<dbReference type="AlphaFoldDB" id="A0A1W2CSV9"/>
<keyword evidence="3" id="KW-1185">Reference proteome</keyword>
<proteinExistence type="predicted"/>
<gene>
    <name evidence="2" type="ORF">SAMN06297251_11193</name>
</gene>
<name>A0A1W2CSV9_9HYPH</name>
<accession>A0A1W2CSV9</accession>
<dbReference type="Proteomes" id="UP000192656">
    <property type="component" value="Unassembled WGS sequence"/>
</dbReference>
<evidence type="ECO:0000313" key="3">
    <source>
        <dbReference type="Proteomes" id="UP000192656"/>
    </source>
</evidence>
<feature type="compositionally biased region" description="Polar residues" evidence="1">
    <location>
        <begin position="96"/>
        <end position="105"/>
    </location>
</feature>
<feature type="region of interest" description="Disordered" evidence="1">
    <location>
        <begin position="95"/>
        <end position="116"/>
    </location>
</feature>
<dbReference type="OrthoDB" id="7910127at2"/>
<protein>
    <submittedName>
        <fullName evidence="2">Uncharacterized protein</fullName>
    </submittedName>
</protein>
<dbReference type="RefSeq" id="WP_084410518.1">
    <property type="nucleotide sequence ID" value="NZ_FWXR01000011.1"/>
</dbReference>